<dbReference type="EMBL" id="JACICD010000002">
    <property type="protein sequence ID" value="MBB3770735.1"/>
    <property type="molecule type" value="Genomic_DNA"/>
</dbReference>
<feature type="domain" description="HTH lysR-type" evidence="5">
    <location>
        <begin position="1"/>
        <end position="58"/>
    </location>
</feature>
<dbReference type="GO" id="GO:0003700">
    <property type="term" value="F:DNA-binding transcription factor activity"/>
    <property type="evidence" value="ECO:0007669"/>
    <property type="project" value="InterPro"/>
</dbReference>
<dbReference type="PANTHER" id="PTHR30537:SF81">
    <property type="entry name" value="TRANSCRIPTIONAL REGULATOR-RELATED"/>
    <property type="match status" value="1"/>
</dbReference>
<evidence type="ECO:0000313" key="7">
    <source>
        <dbReference type="Proteomes" id="UP000533469"/>
    </source>
</evidence>
<protein>
    <submittedName>
        <fullName evidence="6">DNA-binding transcriptional LysR family regulator</fullName>
    </submittedName>
</protein>
<evidence type="ECO:0000256" key="4">
    <source>
        <dbReference type="ARBA" id="ARBA00023163"/>
    </source>
</evidence>
<dbReference type="PANTHER" id="PTHR30537">
    <property type="entry name" value="HTH-TYPE TRANSCRIPTIONAL REGULATOR"/>
    <property type="match status" value="1"/>
</dbReference>
<dbReference type="Pfam" id="PF00126">
    <property type="entry name" value="HTH_1"/>
    <property type="match status" value="1"/>
</dbReference>
<dbReference type="AlphaFoldDB" id="A0A839Z8T0"/>
<comment type="caution">
    <text evidence="6">The sequence shown here is derived from an EMBL/GenBank/DDBJ whole genome shotgun (WGS) entry which is preliminary data.</text>
</comment>
<proteinExistence type="inferred from homology"/>
<evidence type="ECO:0000256" key="1">
    <source>
        <dbReference type="ARBA" id="ARBA00009437"/>
    </source>
</evidence>
<gene>
    <name evidence="6" type="ORF">FHS55_001330</name>
</gene>
<dbReference type="FunFam" id="1.10.10.10:FF:000001">
    <property type="entry name" value="LysR family transcriptional regulator"/>
    <property type="match status" value="1"/>
</dbReference>
<dbReference type="Gene3D" id="3.40.190.290">
    <property type="match status" value="1"/>
</dbReference>
<name>A0A839Z8T0_9HYPH</name>
<dbReference type="InterPro" id="IPR036388">
    <property type="entry name" value="WH-like_DNA-bd_sf"/>
</dbReference>
<dbReference type="InterPro" id="IPR005119">
    <property type="entry name" value="LysR_subst-bd"/>
</dbReference>
<evidence type="ECO:0000256" key="2">
    <source>
        <dbReference type="ARBA" id="ARBA00023015"/>
    </source>
</evidence>
<keyword evidence="7" id="KW-1185">Reference proteome</keyword>
<sequence>MKLDGIAAFIAIAEAGSISEAARRLRLSKSVVSDRLAQLEHRLGARLVHRSTRRLSLTEDGAAFLEMASQSLRGLDAAVATLAERRGTLAGPLRLSAPVTLTALHIGPALYPFLRRHPQIELSLELDDRVVDAQAEGFDGVIRHGPMRDSPLTAWRLARSRRVLVASADYLERHGTPRDLAELDGHRGIFYTHRGLADWQFVAASGRVQVRAKVGLQVNNGMVMRDAAAAGLGIAMLPLFIAGPDIRAGTLRVIEVGAEPEEEFIYVAHPEGRNPTAKLRALAECLRDAFGDPPYWEAGCLVDPAN</sequence>
<organism evidence="6 7">
    <name type="scientific">Ancylobacter tetraedralis</name>
    <dbReference type="NCBI Taxonomy" id="217068"/>
    <lineage>
        <taxon>Bacteria</taxon>
        <taxon>Pseudomonadati</taxon>
        <taxon>Pseudomonadota</taxon>
        <taxon>Alphaproteobacteria</taxon>
        <taxon>Hyphomicrobiales</taxon>
        <taxon>Xanthobacteraceae</taxon>
        <taxon>Ancylobacter</taxon>
    </lineage>
</organism>
<evidence type="ECO:0000313" key="6">
    <source>
        <dbReference type="EMBL" id="MBB3770735.1"/>
    </source>
</evidence>
<dbReference type="InterPro" id="IPR058163">
    <property type="entry name" value="LysR-type_TF_proteobact-type"/>
</dbReference>
<dbReference type="CDD" id="cd08422">
    <property type="entry name" value="PBP2_CrgA_like"/>
    <property type="match status" value="1"/>
</dbReference>
<dbReference type="InterPro" id="IPR036390">
    <property type="entry name" value="WH_DNA-bd_sf"/>
</dbReference>
<evidence type="ECO:0000256" key="3">
    <source>
        <dbReference type="ARBA" id="ARBA00023125"/>
    </source>
</evidence>
<dbReference type="PROSITE" id="PS50931">
    <property type="entry name" value="HTH_LYSR"/>
    <property type="match status" value="1"/>
</dbReference>
<keyword evidence="2" id="KW-0805">Transcription regulation</keyword>
<dbReference type="GO" id="GO:0006351">
    <property type="term" value="P:DNA-templated transcription"/>
    <property type="evidence" value="ECO:0007669"/>
    <property type="project" value="TreeGrafter"/>
</dbReference>
<dbReference type="GO" id="GO:0043565">
    <property type="term" value="F:sequence-specific DNA binding"/>
    <property type="evidence" value="ECO:0007669"/>
    <property type="project" value="TreeGrafter"/>
</dbReference>
<dbReference type="InterPro" id="IPR000847">
    <property type="entry name" value="LysR_HTH_N"/>
</dbReference>
<evidence type="ECO:0000259" key="5">
    <source>
        <dbReference type="PROSITE" id="PS50931"/>
    </source>
</evidence>
<dbReference type="Proteomes" id="UP000533469">
    <property type="component" value="Unassembled WGS sequence"/>
</dbReference>
<dbReference type="SUPFAM" id="SSF53850">
    <property type="entry name" value="Periplasmic binding protein-like II"/>
    <property type="match status" value="1"/>
</dbReference>
<keyword evidence="4" id="KW-0804">Transcription</keyword>
<accession>A0A839Z8T0</accession>
<comment type="similarity">
    <text evidence="1">Belongs to the LysR transcriptional regulatory family.</text>
</comment>
<dbReference type="SUPFAM" id="SSF46785">
    <property type="entry name" value="Winged helix' DNA-binding domain"/>
    <property type="match status" value="1"/>
</dbReference>
<dbReference type="Gene3D" id="1.10.10.10">
    <property type="entry name" value="Winged helix-like DNA-binding domain superfamily/Winged helix DNA-binding domain"/>
    <property type="match status" value="1"/>
</dbReference>
<keyword evidence="3 6" id="KW-0238">DNA-binding</keyword>
<dbReference type="Pfam" id="PF03466">
    <property type="entry name" value="LysR_substrate"/>
    <property type="match status" value="1"/>
</dbReference>
<reference evidence="6 7" key="1">
    <citation type="submission" date="2020-08" db="EMBL/GenBank/DDBJ databases">
        <title>Genomic Encyclopedia of Type Strains, Phase IV (KMG-IV): sequencing the most valuable type-strain genomes for metagenomic binning, comparative biology and taxonomic classification.</title>
        <authorList>
            <person name="Goeker M."/>
        </authorList>
    </citation>
    <scope>NUCLEOTIDE SEQUENCE [LARGE SCALE GENOMIC DNA]</scope>
    <source>
        <strain evidence="6 7">DSM 5895</strain>
    </source>
</reference>
<dbReference type="RefSeq" id="WP_183188906.1">
    <property type="nucleotide sequence ID" value="NZ_JACICD010000002.1"/>
</dbReference>